<gene>
    <name evidence="2" type="ORF">UT12_C0009G0045</name>
</gene>
<keyword evidence="1" id="KW-0472">Membrane</keyword>
<dbReference type="PANTHER" id="PTHR36833">
    <property type="entry name" value="SLR0610 PROTEIN-RELATED"/>
    <property type="match status" value="1"/>
</dbReference>
<dbReference type="InterPro" id="IPR010390">
    <property type="entry name" value="ABC-2_transporter-like"/>
</dbReference>
<reference evidence="2 3" key="1">
    <citation type="journal article" date="2015" name="Nature">
        <title>rRNA introns, odd ribosomes, and small enigmatic genomes across a large radiation of phyla.</title>
        <authorList>
            <person name="Brown C.T."/>
            <person name="Hug L.A."/>
            <person name="Thomas B.C."/>
            <person name="Sharon I."/>
            <person name="Castelle C.J."/>
            <person name="Singh A."/>
            <person name="Wilkins M.J."/>
            <person name="Williams K.H."/>
            <person name="Banfield J.F."/>
        </authorList>
    </citation>
    <scope>NUCLEOTIDE SEQUENCE [LARGE SCALE GENOMIC DNA]</scope>
</reference>
<comment type="caution">
    <text evidence="2">The sequence shown here is derived from an EMBL/GenBank/DDBJ whole genome shotgun (WGS) entry which is preliminary data.</text>
</comment>
<feature type="transmembrane region" description="Helical" evidence="1">
    <location>
        <begin position="146"/>
        <end position="173"/>
    </location>
</feature>
<feature type="transmembrane region" description="Helical" evidence="1">
    <location>
        <begin position="194"/>
        <end position="215"/>
    </location>
</feature>
<dbReference type="Proteomes" id="UP000034893">
    <property type="component" value="Unassembled WGS sequence"/>
</dbReference>
<feature type="transmembrane region" description="Helical" evidence="1">
    <location>
        <begin position="227"/>
        <end position="246"/>
    </location>
</feature>
<name>A0A0G0PKB3_9BACT</name>
<dbReference type="EMBL" id="LBVP01000009">
    <property type="protein sequence ID" value="KKQ89736.1"/>
    <property type="molecule type" value="Genomic_DNA"/>
</dbReference>
<protein>
    <submittedName>
        <fullName evidence="2">Uncharacterized protein</fullName>
    </submittedName>
</protein>
<feature type="transmembrane region" description="Helical" evidence="1">
    <location>
        <begin position="24"/>
        <end position="48"/>
    </location>
</feature>
<accession>A0A0G0PKB3</accession>
<feature type="transmembrane region" description="Helical" evidence="1">
    <location>
        <begin position="116"/>
        <end position="134"/>
    </location>
</feature>
<dbReference type="AlphaFoldDB" id="A0A0G0PKB3"/>
<feature type="transmembrane region" description="Helical" evidence="1">
    <location>
        <begin position="54"/>
        <end position="72"/>
    </location>
</feature>
<dbReference type="PANTHER" id="PTHR36833:SF1">
    <property type="entry name" value="INTEGRAL MEMBRANE TRANSPORT PROTEIN"/>
    <property type="match status" value="1"/>
</dbReference>
<proteinExistence type="predicted"/>
<evidence type="ECO:0000313" key="2">
    <source>
        <dbReference type="EMBL" id="KKQ89736.1"/>
    </source>
</evidence>
<keyword evidence="1" id="KW-0812">Transmembrane</keyword>
<keyword evidence="1" id="KW-1133">Transmembrane helix</keyword>
<sequence length="261" mass="30342">MKYFRVWLKLGRMRFREYYIESRLHSTFLISGKLVRFSFFLIFIIALLTKTENLAGFGLYQTILFFMTFNLIDITSQFLFRGAYSIQWNINKGQFDLSLTQPINVLFRMAFDIIDLLDLATLLPVLAVLGFVIARLSSQVTFSGFLLYLLLCLNALLIAMAIHIFIISFSILTQEISSEIWIYRDLMNMGRFPIDIYSKSVQMVLTFLLPIAVMVTFPTKVLLGVLSWQWIMLSFFIGAIFIFLSLKFWKFALKNYSSVSS</sequence>
<evidence type="ECO:0000256" key="1">
    <source>
        <dbReference type="SAM" id="Phobius"/>
    </source>
</evidence>
<evidence type="ECO:0000313" key="3">
    <source>
        <dbReference type="Proteomes" id="UP000034893"/>
    </source>
</evidence>
<organism evidence="2 3">
    <name type="scientific">Candidatus Curtissbacteria bacterium GW2011_GWC2_38_9</name>
    <dbReference type="NCBI Taxonomy" id="1618414"/>
    <lineage>
        <taxon>Bacteria</taxon>
        <taxon>Candidatus Curtissiibacteriota</taxon>
    </lineage>
</organism>
<dbReference type="Pfam" id="PF06182">
    <property type="entry name" value="ABC2_membrane_6"/>
    <property type="match status" value="1"/>
</dbReference>